<keyword evidence="6 8" id="KW-1133">Transmembrane helix</keyword>
<protein>
    <submittedName>
        <fullName evidence="11">Glycosyltransferase</fullName>
        <ecNumber evidence="11">2.4.-.-</ecNumber>
    </submittedName>
</protein>
<comment type="subcellular location">
    <subcellularLocation>
        <location evidence="1">Membrane</location>
        <topology evidence="1">Multi-pass membrane protein</topology>
    </subcellularLocation>
</comment>
<evidence type="ECO:0000256" key="4">
    <source>
        <dbReference type="ARBA" id="ARBA00022679"/>
    </source>
</evidence>
<dbReference type="Proteomes" id="UP001597135">
    <property type="component" value="Unassembled WGS sequence"/>
</dbReference>
<evidence type="ECO:0000259" key="9">
    <source>
        <dbReference type="Pfam" id="PF00535"/>
    </source>
</evidence>
<evidence type="ECO:0000256" key="8">
    <source>
        <dbReference type="SAM" id="Phobius"/>
    </source>
</evidence>
<evidence type="ECO:0000256" key="1">
    <source>
        <dbReference type="ARBA" id="ARBA00004141"/>
    </source>
</evidence>
<feature type="transmembrane region" description="Helical" evidence="8">
    <location>
        <begin position="292"/>
        <end position="311"/>
    </location>
</feature>
<evidence type="ECO:0000256" key="6">
    <source>
        <dbReference type="ARBA" id="ARBA00022989"/>
    </source>
</evidence>
<dbReference type="SUPFAM" id="SSF53448">
    <property type="entry name" value="Nucleotide-diphospho-sugar transferases"/>
    <property type="match status" value="1"/>
</dbReference>
<dbReference type="Gene3D" id="3.90.550.10">
    <property type="entry name" value="Spore Coat Polysaccharide Biosynthesis Protein SpsA, Chain A"/>
    <property type="match status" value="1"/>
</dbReference>
<comment type="caution">
    <text evidence="11">The sequence shown here is derived from an EMBL/GenBank/DDBJ whole genome shotgun (WGS) entry which is preliminary data.</text>
</comment>
<feature type="transmembrane region" description="Helical" evidence="8">
    <location>
        <begin position="360"/>
        <end position="379"/>
    </location>
</feature>
<dbReference type="RefSeq" id="WP_386801765.1">
    <property type="nucleotide sequence ID" value="NZ_JBHTMU010000005.1"/>
</dbReference>
<feature type="transmembrane region" description="Helical" evidence="8">
    <location>
        <begin position="265"/>
        <end position="286"/>
    </location>
</feature>
<keyword evidence="4 11" id="KW-0808">Transferase</keyword>
<accession>A0ABW3ZFA6</accession>
<dbReference type="InterPro" id="IPR001173">
    <property type="entry name" value="Glyco_trans_2-like"/>
</dbReference>
<dbReference type="Pfam" id="PF04138">
    <property type="entry name" value="GtrA_DPMS_TM"/>
    <property type="match status" value="1"/>
</dbReference>
<dbReference type="Pfam" id="PF00535">
    <property type="entry name" value="Glycos_transf_2"/>
    <property type="match status" value="1"/>
</dbReference>
<keyword evidence="3 11" id="KW-0328">Glycosyltransferase</keyword>
<dbReference type="InterPro" id="IPR007267">
    <property type="entry name" value="GtrA_DPMS_TM"/>
</dbReference>
<evidence type="ECO:0000256" key="7">
    <source>
        <dbReference type="ARBA" id="ARBA00023136"/>
    </source>
</evidence>
<evidence type="ECO:0000313" key="11">
    <source>
        <dbReference type="EMBL" id="MFD1341700.1"/>
    </source>
</evidence>
<dbReference type="CDD" id="cd06442">
    <property type="entry name" value="DPM1_like"/>
    <property type="match status" value="1"/>
</dbReference>
<dbReference type="PANTHER" id="PTHR43398">
    <property type="entry name" value="DOLICHOL-PHOSPHATE MANNOSYLTRANSFERASE SUBUNIT 1"/>
    <property type="match status" value="1"/>
</dbReference>
<sequence length="387" mass="42361">MTATSPSRNDFLQPSSRPAGSISILDRPLELSVIVPTFNEAANVDPLIEALSAALRGRVFEVIFVDDDSGDGTADRVRERASVDPRIRCLHRSGRRGLSSACIEGIMASAAPCVAVIDGDLQHDETLLPKMLDLLDTTDADIVVGSRYVDGGGVGNWTADRVKKSQFAGALAKRLTGVELSDPMSGFFMVRSETFRRAVPHLSAVGFKILLDLFTSSPETLRFRELPYTFRSRERGESKLDNKVLLEFLELLIEKSIGRWIPAKFIMFALVGGSGVVVHFLVLSLLLGAWGVAFSSAHVVATCVAMTWNYAINNVFTHHDKQLRGAQWLRGWLTFALASSIGAITNVGVATYLFEQQGTVWYASALAGIAMGVVWNYAITSVYTWRR</sequence>
<keyword evidence="12" id="KW-1185">Reference proteome</keyword>
<keyword evidence="7 8" id="KW-0472">Membrane</keyword>
<gene>
    <name evidence="11" type="ORF">ACFQ4E_04635</name>
</gene>
<dbReference type="InterPro" id="IPR029044">
    <property type="entry name" value="Nucleotide-diphossugar_trans"/>
</dbReference>
<comment type="similarity">
    <text evidence="2">Belongs to the glycosyltransferase 2 family.</text>
</comment>
<feature type="domain" description="GtrA/DPMS transmembrane" evidence="10">
    <location>
        <begin position="268"/>
        <end position="385"/>
    </location>
</feature>
<organism evidence="11 12">
    <name type="scientific">Litorisediminicola beolgyonensis</name>
    <dbReference type="NCBI Taxonomy" id="1173614"/>
    <lineage>
        <taxon>Bacteria</taxon>
        <taxon>Pseudomonadati</taxon>
        <taxon>Pseudomonadota</taxon>
        <taxon>Alphaproteobacteria</taxon>
        <taxon>Rhodobacterales</taxon>
        <taxon>Paracoccaceae</taxon>
        <taxon>Litorisediminicola</taxon>
    </lineage>
</organism>
<feature type="domain" description="Glycosyltransferase 2-like" evidence="9">
    <location>
        <begin position="32"/>
        <end position="195"/>
    </location>
</feature>
<reference evidence="12" key="1">
    <citation type="journal article" date="2019" name="Int. J. Syst. Evol. Microbiol.">
        <title>The Global Catalogue of Microorganisms (GCM) 10K type strain sequencing project: providing services to taxonomists for standard genome sequencing and annotation.</title>
        <authorList>
            <consortium name="The Broad Institute Genomics Platform"/>
            <consortium name="The Broad Institute Genome Sequencing Center for Infectious Disease"/>
            <person name="Wu L."/>
            <person name="Ma J."/>
        </authorList>
    </citation>
    <scope>NUCLEOTIDE SEQUENCE [LARGE SCALE GENOMIC DNA]</scope>
    <source>
        <strain evidence="12">CCUG 62953</strain>
    </source>
</reference>
<dbReference type="EC" id="2.4.-.-" evidence="11"/>
<dbReference type="EMBL" id="JBHTMU010000005">
    <property type="protein sequence ID" value="MFD1341700.1"/>
    <property type="molecule type" value="Genomic_DNA"/>
</dbReference>
<dbReference type="GO" id="GO:0016757">
    <property type="term" value="F:glycosyltransferase activity"/>
    <property type="evidence" value="ECO:0007669"/>
    <property type="project" value="UniProtKB-KW"/>
</dbReference>
<evidence type="ECO:0000313" key="12">
    <source>
        <dbReference type="Proteomes" id="UP001597135"/>
    </source>
</evidence>
<dbReference type="InterPro" id="IPR039528">
    <property type="entry name" value="DPM1-like"/>
</dbReference>
<keyword evidence="5 8" id="KW-0812">Transmembrane</keyword>
<evidence type="ECO:0000256" key="3">
    <source>
        <dbReference type="ARBA" id="ARBA00022676"/>
    </source>
</evidence>
<name>A0ABW3ZFA6_9RHOB</name>
<feature type="transmembrane region" description="Helical" evidence="8">
    <location>
        <begin position="332"/>
        <end position="354"/>
    </location>
</feature>
<evidence type="ECO:0000259" key="10">
    <source>
        <dbReference type="Pfam" id="PF04138"/>
    </source>
</evidence>
<dbReference type="PANTHER" id="PTHR43398:SF1">
    <property type="entry name" value="DOLICHOL-PHOSPHATE MANNOSYLTRANSFERASE SUBUNIT 1"/>
    <property type="match status" value="1"/>
</dbReference>
<evidence type="ECO:0000256" key="5">
    <source>
        <dbReference type="ARBA" id="ARBA00022692"/>
    </source>
</evidence>
<evidence type="ECO:0000256" key="2">
    <source>
        <dbReference type="ARBA" id="ARBA00006739"/>
    </source>
</evidence>
<proteinExistence type="inferred from homology"/>